<dbReference type="GO" id="GO:0003755">
    <property type="term" value="F:peptidyl-prolyl cis-trans isomerase activity"/>
    <property type="evidence" value="ECO:0007669"/>
    <property type="project" value="InterPro"/>
</dbReference>
<protein>
    <submittedName>
        <fullName evidence="1">Uncharacterized protein</fullName>
    </submittedName>
</protein>
<reference evidence="1 2" key="1">
    <citation type="submission" date="2017-04" db="EMBL/GenBank/DDBJ databases">
        <title>Compelte genome sequence of WV33.</title>
        <authorList>
            <person name="Lee P.C."/>
        </authorList>
    </citation>
    <scope>NUCLEOTIDE SEQUENCE [LARGE SCALE GENOMIC DNA]</scope>
    <source>
        <strain evidence="1 2">WV33</strain>
    </source>
</reference>
<dbReference type="EMBL" id="CP020918">
    <property type="protein sequence ID" value="AWG21962.1"/>
    <property type="molecule type" value="Genomic_DNA"/>
</dbReference>
<dbReference type="RefSeq" id="WP_108740894.1">
    <property type="nucleotide sequence ID" value="NZ_CP020918.1"/>
</dbReference>
<sequence length="313" mass="34906">MNKFKFYFILSLTTVLLFSCSKNDNNITITPLRDYQEQFTAENVMIEEYLKTNYITITQAPGDQTDQDVVFAKITAGQPSIYSYLNSTTFPKLLTRPVQLHGITYKMYYLVLREGTGQSPTNVDNVLVSYKGQYLSETTASDLTTLTTTFFEEVKFPQSMFNLFTDIVRGRAEILPKFKTGTSSEGVNGAVVHNNFGAGIMFIPSGLAYYNSGSSTIPGYAPLIFSFKLYALQRLDHDGDGILSVDEDINGDGYMYTYLQYPSDYPVVPTNLDDTDGDLVPNFLDLDDDGDGYSTKVEIAAGSNYLDKNSIPK</sequence>
<dbReference type="OrthoDB" id="1424215at2"/>
<accession>A0A2S1LDW5</accession>
<dbReference type="Proteomes" id="UP000244527">
    <property type="component" value="Chromosome"/>
</dbReference>
<keyword evidence="2" id="KW-1185">Reference proteome</keyword>
<organism evidence="1 2">
    <name type="scientific">Flavobacterium faecale</name>
    <dbReference type="NCBI Taxonomy" id="1355330"/>
    <lineage>
        <taxon>Bacteria</taxon>
        <taxon>Pseudomonadati</taxon>
        <taxon>Bacteroidota</taxon>
        <taxon>Flavobacteriia</taxon>
        <taxon>Flavobacteriales</taxon>
        <taxon>Flavobacteriaceae</taxon>
        <taxon>Flavobacterium</taxon>
    </lineage>
</organism>
<name>A0A2S1LDW5_9FLAO</name>
<dbReference type="Gene3D" id="3.10.50.40">
    <property type="match status" value="1"/>
</dbReference>
<dbReference type="PROSITE" id="PS51257">
    <property type="entry name" value="PROKAR_LIPOPROTEIN"/>
    <property type="match status" value="1"/>
</dbReference>
<dbReference type="KEGG" id="ffa:FFWV33_10740"/>
<proteinExistence type="predicted"/>
<dbReference type="SUPFAM" id="SSF54534">
    <property type="entry name" value="FKBP-like"/>
    <property type="match status" value="1"/>
</dbReference>
<dbReference type="InterPro" id="IPR046357">
    <property type="entry name" value="PPIase_dom_sf"/>
</dbReference>
<dbReference type="AlphaFoldDB" id="A0A2S1LDW5"/>
<evidence type="ECO:0000313" key="1">
    <source>
        <dbReference type="EMBL" id="AWG21962.1"/>
    </source>
</evidence>
<gene>
    <name evidence="1" type="ORF">FFWV33_10740</name>
</gene>
<evidence type="ECO:0000313" key="2">
    <source>
        <dbReference type="Proteomes" id="UP000244527"/>
    </source>
</evidence>